<evidence type="ECO:0000313" key="2">
    <source>
        <dbReference type="Proteomes" id="UP000004535"/>
    </source>
</evidence>
<reference evidence="1 2" key="1">
    <citation type="journal article" date="2012" name="J. Bacteriol.">
        <title>Draft Genome Sequence Determination for Cystic Fibrosis and Chronic Granulomatous Disease Burkholderia multivorans Isolates.</title>
        <authorList>
            <person name="Varga J.J."/>
            <person name="Losada L."/>
            <person name="Zelazny A.M."/>
            <person name="Brinkac L."/>
            <person name="Harkins D."/>
            <person name="Radune D."/>
            <person name="Hostetler J."/>
            <person name="Sampaio E.P."/>
            <person name="Ronning C.M."/>
            <person name="Nierman W.C."/>
            <person name="Greenberg D.E."/>
            <person name="Holland S.M."/>
            <person name="Goldberg J.B."/>
        </authorList>
    </citation>
    <scope>NUCLEOTIDE SEQUENCE [LARGE SCALE GENOMIC DNA]</scope>
    <source>
        <strain evidence="1 2">CGD2</strain>
    </source>
</reference>
<evidence type="ECO:0000313" key="1">
    <source>
        <dbReference type="EMBL" id="EEE05490.1"/>
    </source>
</evidence>
<protein>
    <submittedName>
        <fullName evidence="1">Uncharacterized protein</fullName>
    </submittedName>
</protein>
<gene>
    <name evidence="1" type="ORF">BURMUCGD2_3733</name>
</gene>
<dbReference type="EMBL" id="ACFC01000009">
    <property type="protein sequence ID" value="EEE05490.1"/>
    <property type="molecule type" value="Genomic_DNA"/>
</dbReference>
<accession>B9BUJ3</accession>
<sequence length="72" mass="7633">MAKISALRAAPRGPAHAVGARGAVFFCFTLTPAPKCDGMRCSPIQQVYQGLRSLQHMPVLSETRSGFPSDGS</sequence>
<name>B9BUJ3_9BURK</name>
<dbReference type="AlphaFoldDB" id="B9BUJ3"/>
<organism evidence="1 2">
    <name type="scientific">Burkholderia multivorans CGD2</name>
    <dbReference type="NCBI Taxonomy" id="513052"/>
    <lineage>
        <taxon>Bacteria</taxon>
        <taxon>Pseudomonadati</taxon>
        <taxon>Pseudomonadota</taxon>
        <taxon>Betaproteobacteria</taxon>
        <taxon>Burkholderiales</taxon>
        <taxon>Burkholderiaceae</taxon>
        <taxon>Burkholderia</taxon>
        <taxon>Burkholderia cepacia complex</taxon>
    </lineage>
</organism>
<dbReference type="Proteomes" id="UP000004535">
    <property type="component" value="Unassembled WGS sequence"/>
</dbReference>
<proteinExistence type="predicted"/>
<comment type="caution">
    <text evidence="1">The sequence shown here is derived from an EMBL/GenBank/DDBJ whole genome shotgun (WGS) entry which is preliminary data.</text>
</comment>